<keyword evidence="6 13" id="KW-0418">Kinase</keyword>
<evidence type="ECO:0000256" key="1">
    <source>
        <dbReference type="ARBA" id="ARBA00000085"/>
    </source>
</evidence>
<keyword evidence="7" id="KW-0067">ATP-binding</keyword>
<evidence type="ECO:0000256" key="9">
    <source>
        <dbReference type="SAM" id="Coils"/>
    </source>
</evidence>
<dbReference type="CDD" id="cd16917">
    <property type="entry name" value="HATPase_UhpB-NarQ-NarX-like"/>
    <property type="match status" value="1"/>
</dbReference>
<dbReference type="AlphaFoldDB" id="A0A4Q5LZR8"/>
<comment type="caution">
    <text evidence="13">The sequence shown here is derived from an EMBL/GenBank/DDBJ whole genome shotgun (WGS) entry which is preliminary data.</text>
</comment>
<name>A0A4Q5LZR8_9BACT</name>
<keyword evidence="10" id="KW-0812">Transmembrane</keyword>
<dbReference type="Pfam" id="PF07730">
    <property type="entry name" value="HisKA_3"/>
    <property type="match status" value="1"/>
</dbReference>
<dbReference type="PANTHER" id="PTHR24421:SF10">
    <property type="entry name" value="NITRATE_NITRITE SENSOR PROTEIN NARQ"/>
    <property type="match status" value="1"/>
</dbReference>
<keyword evidence="9" id="KW-0175">Coiled coil</keyword>
<dbReference type="OrthoDB" id="9760839at2"/>
<dbReference type="Gene3D" id="3.30.565.10">
    <property type="entry name" value="Histidine kinase-like ATPase, C-terminal domain"/>
    <property type="match status" value="1"/>
</dbReference>
<evidence type="ECO:0000256" key="11">
    <source>
        <dbReference type="SAM" id="SignalP"/>
    </source>
</evidence>
<dbReference type="Pfam" id="PF02518">
    <property type="entry name" value="HATPase_c"/>
    <property type="match status" value="1"/>
</dbReference>
<dbReference type="Gene3D" id="1.20.5.1930">
    <property type="match status" value="1"/>
</dbReference>
<dbReference type="InterPro" id="IPR011990">
    <property type="entry name" value="TPR-like_helical_dom_sf"/>
</dbReference>
<evidence type="ECO:0000256" key="7">
    <source>
        <dbReference type="ARBA" id="ARBA00022840"/>
    </source>
</evidence>
<reference evidence="13 14" key="1">
    <citation type="submission" date="2019-02" db="EMBL/GenBank/DDBJ databases">
        <title>Bacterial novel species Emticicia sp. 17J42-9 isolated from soil.</title>
        <authorList>
            <person name="Jung H.-Y."/>
        </authorList>
    </citation>
    <scope>NUCLEOTIDE SEQUENCE [LARGE SCALE GENOMIC DNA]</scope>
    <source>
        <strain evidence="13 14">17J42-9</strain>
    </source>
</reference>
<feature type="signal peptide" evidence="11">
    <location>
        <begin position="1"/>
        <end position="27"/>
    </location>
</feature>
<evidence type="ECO:0000256" key="3">
    <source>
        <dbReference type="ARBA" id="ARBA00022553"/>
    </source>
</evidence>
<dbReference type="GO" id="GO:0016020">
    <property type="term" value="C:membrane"/>
    <property type="evidence" value="ECO:0007669"/>
    <property type="project" value="InterPro"/>
</dbReference>
<proteinExistence type="predicted"/>
<evidence type="ECO:0000256" key="10">
    <source>
        <dbReference type="SAM" id="Phobius"/>
    </source>
</evidence>
<keyword evidence="11" id="KW-0732">Signal</keyword>
<dbReference type="SUPFAM" id="SSF55874">
    <property type="entry name" value="ATPase domain of HSP90 chaperone/DNA topoisomerase II/histidine kinase"/>
    <property type="match status" value="1"/>
</dbReference>
<dbReference type="Gene3D" id="1.25.40.10">
    <property type="entry name" value="Tetratricopeptide repeat domain"/>
    <property type="match status" value="1"/>
</dbReference>
<feature type="chain" id="PRO_5020686666" description="histidine kinase" evidence="11">
    <location>
        <begin position="28"/>
        <end position="582"/>
    </location>
</feature>
<dbReference type="PANTHER" id="PTHR24421">
    <property type="entry name" value="NITRATE/NITRITE SENSOR PROTEIN NARX-RELATED"/>
    <property type="match status" value="1"/>
</dbReference>
<feature type="domain" description="Histidine kinase" evidence="12">
    <location>
        <begin position="490"/>
        <end position="579"/>
    </location>
</feature>
<dbReference type="SMART" id="SM00387">
    <property type="entry name" value="HATPase_c"/>
    <property type="match status" value="1"/>
</dbReference>
<keyword evidence="5" id="KW-0547">Nucleotide-binding</keyword>
<keyword evidence="14" id="KW-1185">Reference proteome</keyword>
<dbReference type="EC" id="2.7.13.3" evidence="2"/>
<feature type="transmembrane region" description="Helical" evidence="10">
    <location>
        <begin position="330"/>
        <end position="349"/>
    </location>
</feature>
<evidence type="ECO:0000256" key="6">
    <source>
        <dbReference type="ARBA" id="ARBA00022777"/>
    </source>
</evidence>
<dbReference type="GO" id="GO:0000155">
    <property type="term" value="F:phosphorelay sensor kinase activity"/>
    <property type="evidence" value="ECO:0007669"/>
    <property type="project" value="InterPro"/>
</dbReference>
<evidence type="ECO:0000256" key="8">
    <source>
        <dbReference type="ARBA" id="ARBA00023012"/>
    </source>
</evidence>
<keyword evidence="10" id="KW-1133">Transmembrane helix</keyword>
<dbReference type="InterPro" id="IPR005467">
    <property type="entry name" value="His_kinase_dom"/>
</dbReference>
<dbReference type="InterPro" id="IPR050482">
    <property type="entry name" value="Sensor_HK_TwoCompSys"/>
</dbReference>
<keyword evidence="10" id="KW-0472">Membrane</keyword>
<keyword evidence="4" id="KW-0808">Transferase</keyword>
<dbReference type="GO" id="GO:0005524">
    <property type="term" value="F:ATP binding"/>
    <property type="evidence" value="ECO:0007669"/>
    <property type="project" value="UniProtKB-KW"/>
</dbReference>
<protein>
    <recommendedName>
        <fullName evidence="2">histidine kinase</fullName>
        <ecNumber evidence="2">2.7.13.3</ecNumber>
    </recommendedName>
</protein>
<feature type="coiled-coil region" evidence="9">
    <location>
        <begin position="294"/>
        <end position="330"/>
    </location>
</feature>
<dbReference type="PROSITE" id="PS50109">
    <property type="entry name" value="HIS_KIN"/>
    <property type="match status" value="1"/>
</dbReference>
<dbReference type="GO" id="GO:0046983">
    <property type="term" value="F:protein dimerization activity"/>
    <property type="evidence" value="ECO:0007669"/>
    <property type="project" value="InterPro"/>
</dbReference>
<dbReference type="InterPro" id="IPR003594">
    <property type="entry name" value="HATPase_dom"/>
</dbReference>
<evidence type="ECO:0000256" key="5">
    <source>
        <dbReference type="ARBA" id="ARBA00022741"/>
    </source>
</evidence>
<keyword evidence="8" id="KW-0902">Two-component regulatory system</keyword>
<gene>
    <name evidence="13" type="ORF">EWM59_12040</name>
</gene>
<evidence type="ECO:0000256" key="2">
    <source>
        <dbReference type="ARBA" id="ARBA00012438"/>
    </source>
</evidence>
<evidence type="ECO:0000313" key="14">
    <source>
        <dbReference type="Proteomes" id="UP000293162"/>
    </source>
</evidence>
<dbReference type="EMBL" id="SEWF01000015">
    <property type="protein sequence ID" value="RYU95394.1"/>
    <property type="molecule type" value="Genomic_DNA"/>
</dbReference>
<keyword evidence="3" id="KW-0597">Phosphoprotein</keyword>
<dbReference type="RefSeq" id="WP_130021227.1">
    <property type="nucleotide sequence ID" value="NZ_SEWF01000015.1"/>
</dbReference>
<organism evidence="13 14">
    <name type="scientific">Emticicia agri</name>
    <dbReference type="NCBI Taxonomy" id="2492393"/>
    <lineage>
        <taxon>Bacteria</taxon>
        <taxon>Pseudomonadati</taxon>
        <taxon>Bacteroidota</taxon>
        <taxon>Cytophagia</taxon>
        <taxon>Cytophagales</taxon>
        <taxon>Leadbetterellaceae</taxon>
        <taxon>Emticicia</taxon>
    </lineage>
</organism>
<evidence type="ECO:0000259" key="12">
    <source>
        <dbReference type="PROSITE" id="PS50109"/>
    </source>
</evidence>
<evidence type="ECO:0000256" key="4">
    <source>
        <dbReference type="ARBA" id="ARBA00022679"/>
    </source>
</evidence>
<comment type="catalytic activity">
    <reaction evidence="1">
        <text>ATP + protein L-histidine = ADP + protein N-phospho-L-histidine.</text>
        <dbReference type="EC" id="2.7.13.3"/>
    </reaction>
</comment>
<dbReference type="SUPFAM" id="SSF48452">
    <property type="entry name" value="TPR-like"/>
    <property type="match status" value="1"/>
</dbReference>
<dbReference type="InterPro" id="IPR036890">
    <property type="entry name" value="HATPase_C_sf"/>
</dbReference>
<evidence type="ECO:0000313" key="13">
    <source>
        <dbReference type="EMBL" id="RYU95394.1"/>
    </source>
</evidence>
<dbReference type="InterPro" id="IPR011712">
    <property type="entry name" value="Sig_transdc_His_kin_sub3_dim/P"/>
</dbReference>
<sequence length="582" mass="66891">MKTFCYLKVATIGLLTVCFYLNGYAQADNKKDPANIVDLKNAIEENKGNPNKLGPLYKRLGDTYQSLYGFNIYSLEAYQTSLTYFKRTGDSARYYDTKMDVGWMYYFDNYTRKYAIENYESALGYYKRTNQLQKEIHTELSIIDAKKHQPPFDYSLIRQLLIIEKKCIANNLFLDLGYTHNLLAISYINHKHLILARKYLLLSQKYAWQANVNWMISVNNFYMGRIEALSGNYESAIEYYLKAYENSGKAKDVAYAKDISYHLSIAYTKIGEFQKANEFYQQTLLYSNQYYESEQTMTIRLEELNSQYRNLQLQNQLTKQENREARLQNILLIVLTVFLILAVVALFVGRKQLNTIAQQKDIIHSQKIRNLELKSLEALIQGQENERGRIARDLHDSLGIQLTQIKFFVESRHKPFTAKERAMLNQIIDDACQEIRLISHNLHPTALSKYGLETALEDLVNKFPGTKKTKISLEKYGSLAPLNQEAIALLYRVIQELINNAMKHACAHRINIQLMANQENLLISVEDDGVGFNVDAPSQGSGILNVTSRIEYLNGQVLWQNHSPASSGTSVMISVPMAKIAC</sequence>
<accession>A0A4Q5LZR8</accession>
<dbReference type="Proteomes" id="UP000293162">
    <property type="component" value="Unassembled WGS sequence"/>
</dbReference>